<dbReference type="Pfam" id="PF01243">
    <property type="entry name" value="PNPOx_N"/>
    <property type="match status" value="1"/>
</dbReference>
<dbReference type="EMBL" id="FXYG01000002">
    <property type="protein sequence ID" value="SMX41043.1"/>
    <property type="molecule type" value="Genomic_DNA"/>
</dbReference>
<dbReference type="PIRSF" id="PIRSF004633">
    <property type="entry name" value="UCP_PLP_oxd"/>
    <property type="match status" value="1"/>
</dbReference>
<name>A0A238KE03_9RHOB</name>
<dbReference type="InterPro" id="IPR011576">
    <property type="entry name" value="Pyridox_Oxase_N"/>
</dbReference>
<gene>
    <name evidence="2" type="ORF">RUA8715_01877</name>
</gene>
<dbReference type="PANTHER" id="PTHR13343:SF17">
    <property type="entry name" value="CELLULAR REPRESSOR OF E1A-STIMULATED GENES, ISOFORM A"/>
    <property type="match status" value="1"/>
</dbReference>
<dbReference type="GO" id="GO:0005737">
    <property type="term" value="C:cytoplasm"/>
    <property type="evidence" value="ECO:0007669"/>
    <property type="project" value="UniProtKB-ARBA"/>
</dbReference>
<dbReference type="AlphaFoldDB" id="A0A238KE03"/>
<feature type="domain" description="Pyridoxamine 5'-phosphate oxidase N-terminal" evidence="1">
    <location>
        <begin position="19"/>
        <end position="125"/>
    </location>
</feature>
<organism evidence="2 3">
    <name type="scientific">Ruegeria arenilitoris</name>
    <dbReference type="NCBI Taxonomy" id="1173585"/>
    <lineage>
        <taxon>Bacteria</taxon>
        <taxon>Pseudomonadati</taxon>
        <taxon>Pseudomonadota</taxon>
        <taxon>Alphaproteobacteria</taxon>
        <taxon>Rhodobacterales</taxon>
        <taxon>Roseobacteraceae</taxon>
        <taxon>Ruegeria</taxon>
    </lineage>
</organism>
<accession>A0A238KE03</accession>
<dbReference type="SUPFAM" id="SSF50475">
    <property type="entry name" value="FMN-binding split barrel"/>
    <property type="match status" value="1"/>
</dbReference>
<dbReference type="OrthoDB" id="9814594at2"/>
<sequence>MNTRNPFRPVDETARELALDLIAQARFAALAVVHPDNGLPSISRIALATDSVGWPLTLISDLAEHSRALEANPACALLIGEPADKGDPLTHPRLTLHCTARPIPRATEEHTALRARYLSQRPKAGLYVDFADFRFVRFEIVDGLLNGGFGKAWKMTREDLCPPSDQRTT</sequence>
<dbReference type="Proteomes" id="UP000202485">
    <property type="component" value="Unassembled WGS sequence"/>
</dbReference>
<dbReference type="PANTHER" id="PTHR13343">
    <property type="entry name" value="CREG1 PROTEIN"/>
    <property type="match status" value="1"/>
</dbReference>
<proteinExistence type="predicted"/>
<reference evidence="3" key="1">
    <citation type="submission" date="2017-05" db="EMBL/GenBank/DDBJ databases">
        <authorList>
            <person name="Rodrigo-Torres L."/>
            <person name="Arahal R. D."/>
            <person name="Lucena T."/>
        </authorList>
    </citation>
    <scope>NUCLEOTIDE SEQUENCE [LARGE SCALE GENOMIC DNA]</scope>
    <source>
        <strain evidence="3">CECT 8715</strain>
    </source>
</reference>
<protein>
    <submittedName>
        <fullName evidence="2">Pyridoxamine 5'-phosphate oxidase</fullName>
    </submittedName>
</protein>
<dbReference type="InterPro" id="IPR012349">
    <property type="entry name" value="Split_barrel_FMN-bd"/>
</dbReference>
<keyword evidence="3" id="KW-1185">Reference proteome</keyword>
<evidence type="ECO:0000259" key="1">
    <source>
        <dbReference type="Pfam" id="PF01243"/>
    </source>
</evidence>
<dbReference type="RefSeq" id="WP_093963398.1">
    <property type="nucleotide sequence ID" value="NZ_FXYG01000002.1"/>
</dbReference>
<dbReference type="Gene3D" id="2.30.110.10">
    <property type="entry name" value="Electron Transport, Fmn-binding Protein, Chain A"/>
    <property type="match status" value="1"/>
</dbReference>
<dbReference type="InterPro" id="IPR014419">
    <property type="entry name" value="HutZ"/>
</dbReference>
<evidence type="ECO:0000313" key="2">
    <source>
        <dbReference type="EMBL" id="SMX41043.1"/>
    </source>
</evidence>
<evidence type="ECO:0000313" key="3">
    <source>
        <dbReference type="Proteomes" id="UP000202485"/>
    </source>
</evidence>